<organism evidence="2 3">
    <name type="scientific">Canavalia gladiata</name>
    <name type="common">Sword bean</name>
    <name type="synonym">Dolichos gladiatus</name>
    <dbReference type="NCBI Taxonomy" id="3824"/>
    <lineage>
        <taxon>Eukaryota</taxon>
        <taxon>Viridiplantae</taxon>
        <taxon>Streptophyta</taxon>
        <taxon>Embryophyta</taxon>
        <taxon>Tracheophyta</taxon>
        <taxon>Spermatophyta</taxon>
        <taxon>Magnoliopsida</taxon>
        <taxon>eudicotyledons</taxon>
        <taxon>Gunneridae</taxon>
        <taxon>Pentapetalae</taxon>
        <taxon>rosids</taxon>
        <taxon>fabids</taxon>
        <taxon>Fabales</taxon>
        <taxon>Fabaceae</taxon>
        <taxon>Papilionoideae</taxon>
        <taxon>50 kb inversion clade</taxon>
        <taxon>NPAAA clade</taxon>
        <taxon>indigoferoid/millettioid clade</taxon>
        <taxon>Phaseoleae</taxon>
        <taxon>Canavalia</taxon>
    </lineage>
</organism>
<protein>
    <submittedName>
        <fullName evidence="2">Uncharacterized protein</fullName>
    </submittedName>
</protein>
<sequence>MNRGWVCENPSSLYGARMINWPFSRRVIEEERMENLTDPKEFSLSQKETCSRLDGGVIKEIEDSLPTSSKFSANFSRGASEEDPAARGGTSIPEARNAKTETLILSSTGNREGKGKLSYKAINSEKAEKIDNANHDIDLPLESLHHYATHQLGKAQFARAQVRESKGGQWL</sequence>
<comment type="caution">
    <text evidence="2">The sequence shown here is derived from an EMBL/GenBank/DDBJ whole genome shotgun (WGS) entry which is preliminary data.</text>
</comment>
<feature type="region of interest" description="Disordered" evidence="1">
    <location>
        <begin position="69"/>
        <end position="101"/>
    </location>
</feature>
<reference evidence="2 3" key="1">
    <citation type="submission" date="2024-01" db="EMBL/GenBank/DDBJ databases">
        <title>The genomes of 5 underutilized Papilionoideae crops provide insights into root nodulation and disease resistanc.</title>
        <authorList>
            <person name="Jiang F."/>
        </authorList>
    </citation>
    <scope>NUCLEOTIDE SEQUENCE [LARGE SCALE GENOMIC DNA]</scope>
    <source>
        <strain evidence="2">LVBAO_FW01</strain>
        <tissue evidence="2">Leaves</tissue>
    </source>
</reference>
<evidence type="ECO:0000313" key="2">
    <source>
        <dbReference type="EMBL" id="KAK7345646.1"/>
    </source>
</evidence>
<evidence type="ECO:0000313" key="3">
    <source>
        <dbReference type="Proteomes" id="UP001367508"/>
    </source>
</evidence>
<name>A0AAN9M0P7_CANGL</name>
<dbReference type="EMBL" id="JAYMYQ010000003">
    <property type="protein sequence ID" value="KAK7345646.1"/>
    <property type="molecule type" value="Genomic_DNA"/>
</dbReference>
<proteinExistence type="predicted"/>
<evidence type="ECO:0000256" key="1">
    <source>
        <dbReference type="SAM" id="MobiDB-lite"/>
    </source>
</evidence>
<dbReference type="AlphaFoldDB" id="A0AAN9M0P7"/>
<gene>
    <name evidence="2" type="ORF">VNO77_16254</name>
</gene>
<accession>A0AAN9M0P7</accession>
<keyword evidence="3" id="KW-1185">Reference proteome</keyword>
<dbReference type="Proteomes" id="UP001367508">
    <property type="component" value="Unassembled WGS sequence"/>
</dbReference>